<dbReference type="AlphaFoldDB" id="A0A819XC66"/>
<protein>
    <recommendedName>
        <fullName evidence="3">Sulfotransferase</fullName>
    </recommendedName>
</protein>
<dbReference type="InterPro" id="IPR052736">
    <property type="entry name" value="Stf3_sulfotransferase"/>
</dbReference>
<dbReference type="Gene3D" id="3.40.50.300">
    <property type="entry name" value="P-loop containing nucleotide triphosphate hydrolases"/>
    <property type="match status" value="1"/>
</dbReference>
<dbReference type="PANTHER" id="PTHR36451:SF1">
    <property type="entry name" value="OMEGA-HYDROXY-BETA-DIHYDROMENAQUINONE-9 SULFOTRANSFERASE STF3"/>
    <property type="match status" value="1"/>
</dbReference>
<dbReference type="EMBL" id="CAJOAX010013984">
    <property type="protein sequence ID" value="CAF4138071.1"/>
    <property type="molecule type" value="Genomic_DNA"/>
</dbReference>
<evidence type="ECO:0000313" key="1">
    <source>
        <dbReference type="EMBL" id="CAF4138071.1"/>
    </source>
</evidence>
<evidence type="ECO:0008006" key="3">
    <source>
        <dbReference type="Google" id="ProtNLM"/>
    </source>
</evidence>
<proteinExistence type="predicted"/>
<evidence type="ECO:0000313" key="2">
    <source>
        <dbReference type="Proteomes" id="UP000663823"/>
    </source>
</evidence>
<accession>A0A819XC66</accession>
<dbReference type="InterPro" id="IPR027417">
    <property type="entry name" value="P-loop_NTPase"/>
</dbReference>
<name>A0A819XC66_9BILA</name>
<dbReference type="Proteomes" id="UP000663823">
    <property type="component" value="Unassembled WGS sequence"/>
</dbReference>
<dbReference type="Pfam" id="PF13469">
    <property type="entry name" value="Sulfotransfer_3"/>
    <property type="match status" value="1"/>
</dbReference>
<gene>
    <name evidence="1" type="ORF">OTI717_LOCUS35593</name>
</gene>
<comment type="caution">
    <text evidence="1">The sequence shown here is derived from an EMBL/GenBank/DDBJ whole genome shotgun (WGS) entry which is preliminary data.</text>
</comment>
<dbReference type="SUPFAM" id="SSF52540">
    <property type="entry name" value="P-loop containing nucleoside triphosphate hydrolases"/>
    <property type="match status" value="1"/>
</dbReference>
<organism evidence="1 2">
    <name type="scientific">Rotaria sordida</name>
    <dbReference type="NCBI Taxonomy" id="392033"/>
    <lineage>
        <taxon>Eukaryota</taxon>
        <taxon>Metazoa</taxon>
        <taxon>Spiralia</taxon>
        <taxon>Gnathifera</taxon>
        <taxon>Rotifera</taxon>
        <taxon>Eurotatoria</taxon>
        <taxon>Bdelloidea</taxon>
        <taxon>Philodinida</taxon>
        <taxon>Philodinidae</taxon>
        <taxon>Rotaria</taxon>
    </lineage>
</organism>
<sequence>MLHDVDPPHTHWQLKSPIHAHYINTLLKYYPQASIIMPHRCLNEVIPSACSLFLSLLSHYFNEDDIPNLKIMLGQMIPKFIDITIDRIFEFNSRESSRKNVFNIQYKDLITDPIGTVHRIYDHFHFLQWSNEFEKAMRLWLIENPQGKQGRHSYSLNEFHLETQMNKQLYKDYEKLFLST</sequence>
<reference evidence="1" key="1">
    <citation type="submission" date="2021-02" db="EMBL/GenBank/DDBJ databases">
        <authorList>
            <person name="Nowell W R."/>
        </authorList>
    </citation>
    <scope>NUCLEOTIDE SEQUENCE</scope>
</reference>
<dbReference type="PANTHER" id="PTHR36451">
    <property type="entry name" value="PAPS-DEPENDENT SULFOTRANSFERASE STF3"/>
    <property type="match status" value="1"/>
</dbReference>